<keyword evidence="1" id="KW-0378">Hydrolase</keyword>
<organism evidence="1 2">
    <name type="scientific">Artomyces pyxidatus</name>
    <dbReference type="NCBI Taxonomy" id="48021"/>
    <lineage>
        <taxon>Eukaryota</taxon>
        <taxon>Fungi</taxon>
        <taxon>Dikarya</taxon>
        <taxon>Basidiomycota</taxon>
        <taxon>Agaricomycotina</taxon>
        <taxon>Agaricomycetes</taxon>
        <taxon>Russulales</taxon>
        <taxon>Auriscalpiaceae</taxon>
        <taxon>Artomyces</taxon>
    </lineage>
</organism>
<protein>
    <submittedName>
        <fullName evidence="1">P-loop containing nucleoside triphosphate hydrolase protein</fullName>
    </submittedName>
</protein>
<sequence length="736" mass="81845">MAATMRTRISPAQQALLDEARRNRNGVSVTNQDTALDFGTIEPAVAIAGAQKNFTMKVLTPSSVIRVVGVRWSASQTHPFTITLDEGNILSYREEAQIKIRLQQPEIGRYTDQLEISFEVTTTGKRFIILRSVVAVVGSQADHELLQPQAPYVPRRRARRRFQGHILEGVPPPRLQAVQWRGKLPKSRIPSALQALLSTPPENVAHEIKKRYLSGKPLSKKSYALFFKVLLWIEEVRMQSDLEVYDIEDALLTKHGVYYHLTVPGLAEKRPSVLIGDHMLVQRVNGLNDKLYEGHVHYIHERDVALRFHGSFPFSSTQRYHVHFLLNRVPLRRQHQILNMTFNAQHIFFPLLNHLGPLLPSSGTFTAFNDLIQDNPPQLNAIKAILNRPPGATPFILFGPPGTGKTVTGVEAVRQILTRNPNARILACAPSNSAADVIASRLVDIGPEALFRFYAPSREMRAVPAELLPFTFVNGDGLFSHPPLATVRQYRVIVSTCVSAAFATGIGIPRGHFTHIFVDEAGQATEPEVMAAVRSVADDRTNVVLLGDPKQLGPIIRSAVAREMGLETSYLERLMARDVYNAPASTGTSFVKLVKNYRSHETILRYPNERFYDAELETRGDPASINSFLGSPVLASIKFPIVFHATAGQDARESSSPSFFNVEEVLQVKHYVERLLSDTLCPIEAKEIGIITPYRAQCSKIRLALRAITTDIKVGSVEEFQGQASITSLLFNAATT</sequence>
<reference evidence="1" key="1">
    <citation type="submission" date="2021-03" db="EMBL/GenBank/DDBJ databases">
        <authorList>
            <consortium name="DOE Joint Genome Institute"/>
            <person name="Ahrendt S."/>
            <person name="Looney B.P."/>
            <person name="Miyauchi S."/>
            <person name="Morin E."/>
            <person name="Drula E."/>
            <person name="Courty P.E."/>
            <person name="Chicoki N."/>
            <person name="Fauchery L."/>
            <person name="Kohler A."/>
            <person name="Kuo A."/>
            <person name="Labutti K."/>
            <person name="Pangilinan J."/>
            <person name="Lipzen A."/>
            <person name="Riley R."/>
            <person name="Andreopoulos W."/>
            <person name="He G."/>
            <person name="Johnson J."/>
            <person name="Barry K.W."/>
            <person name="Grigoriev I.V."/>
            <person name="Nagy L."/>
            <person name="Hibbett D."/>
            <person name="Henrissat B."/>
            <person name="Matheny P.B."/>
            <person name="Labbe J."/>
            <person name="Martin F."/>
        </authorList>
    </citation>
    <scope>NUCLEOTIDE SEQUENCE</scope>
    <source>
        <strain evidence="1">HHB10654</strain>
    </source>
</reference>
<accession>A0ACB8T2J4</accession>
<keyword evidence="2" id="KW-1185">Reference proteome</keyword>
<evidence type="ECO:0000313" key="2">
    <source>
        <dbReference type="Proteomes" id="UP000814140"/>
    </source>
</evidence>
<dbReference type="Proteomes" id="UP000814140">
    <property type="component" value="Unassembled WGS sequence"/>
</dbReference>
<proteinExistence type="predicted"/>
<gene>
    <name evidence="1" type="ORF">BV25DRAFT_1915832</name>
</gene>
<name>A0ACB8T2J4_9AGAM</name>
<reference evidence="1" key="2">
    <citation type="journal article" date="2022" name="New Phytol.">
        <title>Evolutionary transition to the ectomycorrhizal habit in the genomes of a hyperdiverse lineage of mushroom-forming fungi.</title>
        <authorList>
            <person name="Looney B."/>
            <person name="Miyauchi S."/>
            <person name="Morin E."/>
            <person name="Drula E."/>
            <person name="Courty P.E."/>
            <person name="Kohler A."/>
            <person name="Kuo A."/>
            <person name="LaButti K."/>
            <person name="Pangilinan J."/>
            <person name="Lipzen A."/>
            <person name="Riley R."/>
            <person name="Andreopoulos W."/>
            <person name="He G."/>
            <person name="Johnson J."/>
            <person name="Nolan M."/>
            <person name="Tritt A."/>
            <person name="Barry K.W."/>
            <person name="Grigoriev I.V."/>
            <person name="Nagy L.G."/>
            <person name="Hibbett D."/>
            <person name="Henrissat B."/>
            <person name="Matheny P.B."/>
            <person name="Labbe J."/>
            <person name="Martin F.M."/>
        </authorList>
    </citation>
    <scope>NUCLEOTIDE SEQUENCE</scope>
    <source>
        <strain evidence="1">HHB10654</strain>
    </source>
</reference>
<evidence type="ECO:0000313" key="1">
    <source>
        <dbReference type="EMBL" id="KAI0062692.1"/>
    </source>
</evidence>
<dbReference type="EMBL" id="MU277206">
    <property type="protein sequence ID" value="KAI0062692.1"/>
    <property type="molecule type" value="Genomic_DNA"/>
</dbReference>
<comment type="caution">
    <text evidence="1">The sequence shown here is derived from an EMBL/GenBank/DDBJ whole genome shotgun (WGS) entry which is preliminary data.</text>
</comment>